<dbReference type="Proteomes" id="UP000828390">
    <property type="component" value="Unassembled WGS sequence"/>
</dbReference>
<reference evidence="1" key="1">
    <citation type="journal article" date="2019" name="bioRxiv">
        <title>The Genome of the Zebra Mussel, Dreissena polymorpha: A Resource for Invasive Species Research.</title>
        <authorList>
            <person name="McCartney M.A."/>
            <person name="Auch B."/>
            <person name="Kono T."/>
            <person name="Mallez S."/>
            <person name="Zhang Y."/>
            <person name="Obille A."/>
            <person name="Becker A."/>
            <person name="Abrahante J.E."/>
            <person name="Garbe J."/>
            <person name="Badalamenti J.P."/>
            <person name="Herman A."/>
            <person name="Mangelson H."/>
            <person name="Liachko I."/>
            <person name="Sullivan S."/>
            <person name="Sone E.D."/>
            <person name="Koren S."/>
            <person name="Silverstein K.A.T."/>
            <person name="Beckman K.B."/>
            <person name="Gohl D.M."/>
        </authorList>
    </citation>
    <scope>NUCLEOTIDE SEQUENCE</scope>
    <source>
        <strain evidence="1">Duluth1</strain>
        <tissue evidence="1">Whole animal</tissue>
    </source>
</reference>
<organism evidence="1 2">
    <name type="scientific">Dreissena polymorpha</name>
    <name type="common">Zebra mussel</name>
    <name type="synonym">Mytilus polymorpha</name>
    <dbReference type="NCBI Taxonomy" id="45954"/>
    <lineage>
        <taxon>Eukaryota</taxon>
        <taxon>Metazoa</taxon>
        <taxon>Spiralia</taxon>
        <taxon>Lophotrochozoa</taxon>
        <taxon>Mollusca</taxon>
        <taxon>Bivalvia</taxon>
        <taxon>Autobranchia</taxon>
        <taxon>Heteroconchia</taxon>
        <taxon>Euheterodonta</taxon>
        <taxon>Imparidentia</taxon>
        <taxon>Neoheterodontei</taxon>
        <taxon>Myida</taxon>
        <taxon>Dreissenoidea</taxon>
        <taxon>Dreissenidae</taxon>
        <taxon>Dreissena</taxon>
    </lineage>
</organism>
<protein>
    <submittedName>
        <fullName evidence="1">Uncharacterized protein</fullName>
    </submittedName>
</protein>
<accession>A0A9D4REE1</accession>
<keyword evidence="2" id="KW-1185">Reference proteome</keyword>
<name>A0A9D4REE1_DREPO</name>
<comment type="caution">
    <text evidence="1">The sequence shown here is derived from an EMBL/GenBank/DDBJ whole genome shotgun (WGS) entry which is preliminary data.</text>
</comment>
<dbReference type="AlphaFoldDB" id="A0A9D4REE1"/>
<gene>
    <name evidence="1" type="ORF">DPMN_026526</name>
</gene>
<evidence type="ECO:0000313" key="2">
    <source>
        <dbReference type="Proteomes" id="UP000828390"/>
    </source>
</evidence>
<evidence type="ECO:0000313" key="1">
    <source>
        <dbReference type="EMBL" id="KAH3863537.1"/>
    </source>
</evidence>
<proteinExistence type="predicted"/>
<reference evidence="1" key="2">
    <citation type="submission" date="2020-11" db="EMBL/GenBank/DDBJ databases">
        <authorList>
            <person name="McCartney M.A."/>
            <person name="Auch B."/>
            <person name="Kono T."/>
            <person name="Mallez S."/>
            <person name="Becker A."/>
            <person name="Gohl D.M."/>
            <person name="Silverstein K.A.T."/>
            <person name="Koren S."/>
            <person name="Bechman K.B."/>
            <person name="Herman A."/>
            <person name="Abrahante J.E."/>
            <person name="Garbe J."/>
        </authorList>
    </citation>
    <scope>NUCLEOTIDE SEQUENCE</scope>
    <source>
        <strain evidence="1">Duluth1</strain>
        <tissue evidence="1">Whole animal</tissue>
    </source>
</reference>
<sequence>MIRPNVTMRINVTCGLCHTVHGYGLYVDLSEVGDPHAQLGPKSVKADILVRHMRTDTA</sequence>
<dbReference type="EMBL" id="JAIWYP010000002">
    <property type="protein sequence ID" value="KAH3863537.1"/>
    <property type="molecule type" value="Genomic_DNA"/>
</dbReference>